<dbReference type="RefSeq" id="XP_050516338.1">
    <property type="nucleotide sequence ID" value="XM_050660381.1"/>
</dbReference>
<dbReference type="Proteomes" id="UP001652700">
    <property type="component" value="Unplaced"/>
</dbReference>
<evidence type="ECO:0000313" key="3">
    <source>
        <dbReference type="EnsemblMetazoa" id="XP_050516338.1"/>
    </source>
</evidence>
<protein>
    <recommendedName>
        <fullName evidence="5">Tyr recombinase domain-containing protein</fullName>
    </recommendedName>
</protein>
<accession>A0ABM5L1M6</accession>
<feature type="region of interest" description="Disordered" evidence="2">
    <location>
        <begin position="35"/>
        <end position="72"/>
    </location>
</feature>
<keyword evidence="1" id="KW-0175">Coiled coil</keyword>
<feature type="coiled-coil region" evidence="1">
    <location>
        <begin position="328"/>
        <end position="355"/>
    </location>
</feature>
<evidence type="ECO:0008006" key="5">
    <source>
        <dbReference type="Google" id="ProtNLM"/>
    </source>
</evidence>
<dbReference type="GeneID" id="126891198"/>
<sequence length="808" mass="92492">MSGRLFPADYYRCTTTNGRNRKKSNWFCNKSLSPIKDVLEGGGKNSPVRETEDSLQARRLTSSGDSNMEQVELDRKDVCRFESEAENSPVDDSINDPNFSPSSEDSDCESNGSSNNSTESHDNQNSLGITSDVINNIENLPYDNYGENSKAELKKEPVGKKITEDFCYFCESLVKNFARHIQRNHSAESEVHKILSLPAGCKQRKDLITALRKRGNFLNNNHIQKPVKKPNLTNTILVPCSNCLGFYSSKMLWRHRKQCLGATTANSKIDGQNILLKGLRVDPEVQQKVFPRMRPDEISMAAKKDTLICAFASRYLKQHRETHLINVASRKMRELAKLLIEVKKMESNVNDLFEALHPKYFDTLVAATKIVAKYDPLNNYYKSPTYALNMGTSLKPCYDIAILHALKRKQNFGNMSTANAEADLKTTTQFIEAHWKFEVSYQASNDLSVKKWNKVTIVPLASDLKLLKEYLTRKAKNARENLLKENKNKSHYITLLKCVYCKILLLNRRRPGELQRLPLYLYEKAEAPTNKYEEFDLVVSPCEKILMQRFKRIVIRGKWGKGVPVLFSCDVQEQIETLLKFRDNFLSSKNYLFGNPGTIEPIAGYKVLKQFARECGAKNSNALSATRLRKHLATLSQIFSMTDQDVEQLSTFMGHTPGTHRGSYRLPDDVYQTSKITKLLLLMEQGLAAEHKGKTLNEIKIDLEDDLLTAENVEDHEDDMEMVVSADVPKEGEPKSKQQKQKRVLVKWTDEQKQVVLEFFNGHIKKKRPPKRIEVEQLKEKHPQLLSNKDWLKIKVFIQNTYSQKAVK</sequence>
<dbReference type="PANTHER" id="PTHR33480">
    <property type="entry name" value="SET DOMAIN-CONTAINING PROTEIN-RELATED"/>
    <property type="match status" value="1"/>
</dbReference>
<keyword evidence="4" id="KW-1185">Reference proteome</keyword>
<feature type="compositionally biased region" description="Basic and acidic residues" evidence="2">
    <location>
        <begin position="47"/>
        <end position="56"/>
    </location>
</feature>
<evidence type="ECO:0000256" key="1">
    <source>
        <dbReference type="SAM" id="Coils"/>
    </source>
</evidence>
<evidence type="ECO:0000256" key="2">
    <source>
        <dbReference type="SAM" id="MobiDB-lite"/>
    </source>
</evidence>
<organism evidence="3 4">
    <name type="scientific">Diabrotica virgifera virgifera</name>
    <name type="common">western corn rootworm</name>
    <dbReference type="NCBI Taxonomy" id="50390"/>
    <lineage>
        <taxon>Eukaryota</taxon>
        <taxon>Metazoa</taxon>
        <taxon>Ecdysozoa</taxon>
        <taxon>Arthropoda</taxon>
        <taxon>Hexapoda</taxon>
        <taxon>Insecta</taxon>
        <taxon>Pterygota</taxon>
        <taxon>Neoptera</taxon>
        <taxon>Endopterygota</taxon>
        <taxon>Coleoptera</taxon>
        <taxon>Polyphaga</taxon>
        <taxon>Cucujiformia</taxon>
        <taxon>Chrysomeloidea</taxon>
        <taxon>Chrysomelidae</taxon>
        <taxon>Galerucinae</taxon>
        <taxon>Diabroticina</taxon>
        <taxon>Diabroticites</taxon>
        <taxon>Diabrotica</taxon>
    </lineage>
</organism>
<dbReference type="EnsemblMetazoa" id="XM_050660381.1">
    <property type="protein sequence ID" value="XP_050516338.1"/>
    <property type="gene ID" value="LOC126891198"/>
</dbReference>
<reference evidence="3" key="1">
    <citation type="submission" date="2025-05" db="UniProtKB">
        <authorList>
            <consortium name="EnsemblMetazoa"/>
        </authorList>
    </citation>
    <scope>IDENTIFICATION</scope>
</reference>
<dbReference type="PANTHER" id="PTHR33480:SF1">
    <property type="entry name" value="TYR RECOMBINASE DOMAIN-CONTAINING PROTEIN"/>
    <property type="match status" value="1"/>
</dbReference>
<name>A0ABM5L1M6_DIAVI</name>
<proteinExistence type="predicted"/>
<feature type="region of interest" description="Disordered" evidence="2">
    <location>
        <begin position="84"/>
        <end position="127"/>
    </location>
</feature>
<feature type="compositionally biased region" description="Polar residues" evidence="2">
    <location>
        <begin position="59"/>
        <end position="69"/>
    </location>
</feature>
<evidence type="ECO:0000313" key="4">
    <source>
        <dbReference type="Proteomes" id="UP001652700"/>
    </source>
</evidence>